<name>A0ACB0ZVT0_MELEN</name>
<gene>
    <name evidence="1" type="ORF">MENTE1834_LOCUS30403</name>
</gene>
<proteinExistence type="predicted"/>
<keyword evidence="2" id="KW-1185">Reference proteome</keyword>
<organism evidence="1 2">
    <name type="scientific">Meloidogyne enterolobii</name>
    <name type="common">Root-knot nematode worm</name>
    <name type="synonym">Meloidogyne mayaguensis</name>
    <dbReference type="NCBI Taxonomy" id="390850"/>
    <lineage>
        <taxon>Eukaryota</taxon>
        <taxon>Metazoa</taxon>
        <taxon>Ecdysozoa</taxon>
        <taxon>Nematoda</taxon>
        <taxon>Chromadorea</taxon>
        <taxon>Rhabditida</taxon>
        <taxon>Tylenchina</taxon>
        <taxon>Tylenchomorpha</taxon>
        <taxon>Tylenchoidea</taxon>
        <taxon>Meloidogynidae</taxon>
        <taxon>Meloidogyninae</taxon>
        <taxon>Meloidogyne</taxon>
    </lineage>
</organism>
<reference evidence="1" key="1">
    <citation type="submission" date="2023-11" db="EMBL/GenBank/DDBJ databases">
        <authorList>
            <person name="Poullet M."/>
        </authorList>
    </citation>
    <scope>NUCLEOTIDE SEQUENCE</scope>
    <source>
        <strain evidence="1">E1834</strain>
    </source>
</reference>
<evidence type="ECO:0000313" key="2">
    <source>
        <dbReference type="Proteomes" id="UP001497535"/>
    </source>
</evidence>
<dbReference type="Proteomes" id="UP001497535">
    <property type="component" value="Unassembled WGS sequence"/>
</dbReference>
<sequence length="129" mass="14751">MYPTTEFSLSEEASSTDAMAEYTFRSKREEYRKNKNVEETMPIIFERNNQRQQKQFPFSKKELNNNNIEEEKQKRRKSSTAIIIHKNIPKGPAPLVRVDSLIELTTTISSGGGGCSSSNNKTFGNLKRT</sequence>
<evidence type="ECO:0000313" key="1">
    <source>
        <dbReference type="EMBL" id="CAK5083090.1"/>
    </source>
</evidence>
<comment type="caution">
    <text evidence="1">The sequence shown here is derived from an EMBL/GenBank/DDBJ whole genome shotgun (WGS) entry which is preliminary data.</text>
</comment>
<dbReference type="EMBL" id="CAVMJV010000049">
    <property type="protein sequence ID" value="CAK5083090.1"/>
    <property type="molecule type" value="Genomic_DNA"/>
</dbReference>
<protein>
    <submittedName>
        <fullName evidence="1">Uncharacterized protein</fullName>
    </submittedName>
</protein>
<accession>A0ACB0ZVT0</accession>